<feature type="coiled-coil region" evidence="6">
    <location>
        <begin position="106"/>
        <end position="168"/>
    </location>
</feature>
<evidence type="ECO:0000259" key="8">
    <source>
        <dbReference type="Pfam" id="PF25917"/>
    </source>
</evidence>
<accession>A0A066UYK9</accession>
<keyword evidence="10" id="KW-1185">Reference proteome</keyword>
<dbReference type="InterPro" id="IPR058625">
    <property type="entry name" value="MdtA-like_BSH"/>
</dbReference>
<evidence type="ECO:0000313" key="9">
    <source>
        <dbReference type="EMBL" id="KDN29294.1"/>
    </source>
</evidence>
<protein>
    <submittedName>
        <fullName evidence="9">Multidrug transporter</fullName>
    </submittedName>
</protein>
<sequence length="407" mass="45438">MLEGLAIWALFIYLLRLVGMPWNKGTKAFAYLGGTSWLLFVWVGLINYTPMDLSGGSVVQSPHIQLRPDSTAVSGKTTKVHITPNQDVEEGQLIYEIDDTKYVIARDKAKIQLNSAQVALETARQEVDIAKISYKSSLEDINSTEAKIESAKTDLVLQEKTLKRYLRQNSVVEHTITESDIDQQTATVDLAKHNLTTLKSELSKKKVDTENAKLNIQKAETNVTKKQTDVDTAISTLAQAEWDLKSTKVTAPTDGFVTNFILREGQRVSMMPRIQMYTEEKYVLMRVNHQAIRNIKVGQPAEFATAVYPGKIFSATVEGIVEATGEAQATLLGIDESVRATTGKNLQNKHHFVRLKVEETEGYDIPVGSVGLAWVSGEKPISFMAFLDVIRGIIIRMKSQLYFFYSI</sequence>
<reference evidence="9 10" key="1">
    <citation type="submission" date="2014-02" db="EMBL/GenBank/DDBJ databases">
        <title>Vibrio fortis Dalian14 Genome Sequencing.</title>
        <authorList>
            <person name="Wang Y."/>
            <person name="Song L."/>
            <person name="Liu G."/>
            <person name="Ding J."/>
        </authorList>
    </citation>
    <scope>NUCLEOTIDE SEQUENCE [LARGE SCALE GENOMIC DNA]</scope>
    <source>
        <strain evidence="9 10">Dalian14</strain>
    </source>
</reference>
<evidence type="ECO:0000256" key="7">
    <source>
        <dbReference type="SAM" id="Phobius"/>
    </source>
</evidence>
<name>A0A066UYK9_9VIBR</name>
<dbReference type="SUPFAM" id="SSF111369">
    <property type="entry name" value="HlyD-like secretion proteins"/>
    <property type="match status" value="2"/>
</dbReference>
<dbReference type="Pfam" id="PF25917">
    <property type="entry name" value="BSH_RND"/>
    <property type="match status" value="1"/>
</dbReference>
<evidence type="ECO:0000256" key="1">
    <source>
        <dbReference type="ARBA" id="ARBA00004167"/>
    </source>
</evidence>
<organism evidence="9 10">
    <name type="scientific">Vibrio fortis</name>
    <dbReference type="NCBI Taxonomy" id="212667"/>
    <lineage>
        <taxon>Bacteria</taxon>
        <taxon>Pseudomonadati</taxon>
        <taxon>Pseudomonadota</taxon>
        <taxon>Gammaproteobacteria</taxon>
        <taxon>Vibrionales</taxon>
        <taxon>Vibrionaceae</taxon>
        <taxon>Vibrio</taxon>
    </lineage>
</organism>
<evidence type="ECO:0000256" key="6">
    <source>
        <dbReference type="SAM" id="Coils"/>
    </source>
</evidence>
<dbReference type="EMBL" id="JFFR01000009">
    <property type="protein sequence ID" value="KDN29294.1"/>
    <property type="molecule type" value="Genomic_DNA"/>
</dbReference>
<dbReference type="PANTHER" id="PTHR30386:SF26">
    <property type="entry name" value="TRANSPORT PROTEIN COMB"/>
    <property type="match status" value="1"/>
</dbReference>
<dbReference type="RefSeq" id="WP_032550225.1">
    <property type="nucleotide sequence ID" value="NZ_JFFR01000009.1"/>
</dbReference>
<evidence type="ECO:0000256" key="2">
    <source>
        <dbReference type="ARBA" id="ARBA00009477"/>
    </source>
</evidence>
<comment type="subcellular location">
    <subcellularLocation>
        <location evidence="1">Membrane</location>
        <topology evidence="1">Single-pass membrane protein</topology>
    </subcellularLocation>
</comment>
<proteinExistence type="inferred from homology"/>
<keyword evidence="4 7" id="KW-1133">Transmembrane helix</keyword>
<dbReference type="STRING" id="212667.VFDL14_13990"/>
<dbReference type="InterPro" id="IPR050739">
    <property type="entry name" value="MFP"/>
</dbReference>
<keyword evidence="5 7" id="KW-0472">Membrane</keyword>
<dbReference type="Gene3D" id="2.40.50.100">
    <property type="match status" value="1"/>
</dbReference>
<comment type="caution">
    <text evidence="9">The sequence shown here is derived from an EMBL/GenBank/DDBJ whole genome shotgun (WGS) entry which is preliminary data.</text>
</comment>
<keyword evidence="3 7" id="KW-0812">Transmembrane</keyword>
<feature type="domain" description="Multidrug resistance protein MdtA-like barrel-sandwich hybrid" evidence="8">
    <location>
        <begin position="72"/>
        <end position="269"/>
    </location>
</feature>
<evidence type="ECO:0000256" key="5">
    <source>
        <dbReference type="ARBA" id="ARBA00023136"/>
    </source>
</evidence>
<dbReference type="Proteomes" id="UP000027219">
    <property type="component" value="Unassembled WGS sequence"/>
</dbReference>
<evidence type="ECO:0000256" key="4">
    <source>
        <dbReference type="ARBA" id="ARBA00022989"/>
    </source>
</evidence>
<keyword evidence="6" id="KW-0175">Coiled coil</keyword>
<dbReference type="AlphaFoldDB" id="A0A066UYK9"/>
<dbReference type="Gene3D" id="1.10.287.470">
    <property type="entry name" value="Helix hairpin bin"/>
    <property type="match status" value="1"/>
</dbReference>
<gene>
    <name evidence="9" type="ORF">VFDL14_13990</name>
</gene>
<dbReference type="GO" id="GO:0016020">
    <property type="term" value="C:membrane"/>
    <property type="evidence" value="ECO:0007669"/>
    <property type="project" value="UniProtKB-SubCell"/>
</dbReference>
<dbReference type="PANTHER" id="PTHR30386">
    <property type="entry name" value="MEMBRANE FUSION SUBUNIT OF EMRAB-TOLC MULTIDRUG EFFLUX PUMP"/>
    <property type="match status" value="1"/>
</dbReference>
<evidence type="ECO:0000256" key="3">
    <source>
        <dbReference type="ARBA" id="ARBA00022692"/>
    </source>
</evidence>
<feature type="transmembrane region" description="Helical" evidence="7">
    <location>
        <begin position="29"/>
        <end position="48"/>
    </location>
</feature>
<dbReference type="Gene3D" id="2.40.30.170">
    <property type="match status" value="1"/>
</dbReference>
<comment type="similarity">
    <text evidence="2">Belongs to the membrane fusion protein (MFP) (TC 8.A.1) family.</text>
</comment>
<feature type="transmembrane region" description="Helical" evidence="7">
    <location>
        <begin position="6"/>
        <end position="22"/>
    </location>
</feature>
<evidence type="ECO:0000313" key="10">
    <source>
        <dbReference type="Proteomes" id="UP000027219"/>
    </source>
</evidence>
<dbReference type="OrthoDB" id="107989at2"/>